<keyword evidence="3 7" id="KW-1133">Transmembrane helix</keyword>
<evidence type="ECO:0000313" key="10">
    <source>
        <dbReference type="Proteomes" id="UP001251528"/>
    </source>
</evidence>
<sequence length="316" mass="35697">MDKPEGRHGWDIPIGELLTNHYWIETTFASLILYSLSHMFTKMALLTLYHRIFKPVLLARWAIWLGTIAVILFYLSTAIGYIGLCARSGKPIWETMSMVGCSNNVLLISKAQGWYGLISDIYILVIPLWLVYGLNLTTKRKAAVMVVFSTGLAACVISAVSLVKRYDTVEQGADRTWENSLLFLYGTLEICIGLICSCMPVTMVVFKQLMTNLSTMWKSAMRYGTQLLTPSSRRNSNHPGLESRGRKQVPEGPVVSAIELHTLRTFIQRMFRSSNQTTSDGTKLDTIKTNDTIDLDYHQQLKPHDHGIDRAERQQA</sequence>
<feature type="domain" description="Rhodopsin" evidence="8">
    <location>
        <begin position="6"/>
        <end position="207"/>
    </location>
</feature>
<dbReference type="PANTHER" id="PTHR33048">
    <property type="entry name" value="PTH11-LIKE INTEGRAL MEMBRANE PROTEIN (AFU_ORTHOLOGUE AFUA_5G11245)"/>
    <property type="match status" value="1"/>
</dbReference>
<gene>
    <name evidence="9" type="ORF">QQS21_004121</name>
</gene>
<feature type="transmembrane region" description="Helical" evidence="7">
    <location>
        <begin position="28"/>
        <end position="49"/>
    </location>
</feature>
<dbReference type="InterPro" id="IPR049326">
    <property type="entry name" value="Rhodopsin_dom_fungi"/>
</dbReference>
<evidence type="ECO:0000256" key="1">
    <source>
        <dbReference type="ARBA" id="ARBA00004141"/>
    </source>
</evidence>
<evidence type="ECO:0000256" key="6">
    <source>
        <dbReference type="SAM" id="MobiDB-lite"/>
    </source>
</evidence>
<feature type="region of interest" description="Disordered" evidence="6">
    <location>
        <begin position="297"/>
        <end position="316"/>
    </location>
</feature>
<evidence type="ECO:0000256" key="3">
    <source>
        <dbReference type="ARBA" id="ARBA00022989"/>
    </source>
</evidence>
<feature type="transmembrane region" description="Helical" evidence="7">
    <location>
        <begin position="113"/>
        <end position="132"/>
    </location>
</feature>
<feature type="transmembrane region" description="Helical" evidence="7">
    <location>
        <begin position="183"/>
        <end position="206"/>
    </location>
</feature>
<dbReference type="GO" id="GO:0016020">
    <property type="term" value="C:membrane"/>
    <property type="evidence" value="ECO:0007669"/>
    <property type="project" value="UniProtKB-SubCell"/>
</dbReference>
<keyword evidence="4 7" id="KW-0472">Membrane</keyword>
<evidence type="ECO:0000256" key="2">
    <source>
        <dbReference type="ARBA" id="ARBA00022692"/>
    </source>
</evidence>
<evidence type="ECO:0000256" key="5">
    <source>
        <dbReference type="ARBA" id="ARBA00038359"/>
    </source>
</evidence>
<proteinExistence type="inferred from homology"/>
<protein>
    <recommendedName>
        <fullName evidence="8">Rhodopsin domain-containing protein</fullName>
    </recommendedName>
</protein>
<accession>A0AAJ0CRW4</accession>
<feature type="compositionally biased region" description="Polar residues" evidence="6">
    <location>
        <begin position="228"/>
        <end position="238"/>
    </location>
</feature>
<keyword evidence="10" id="KW-1185">Reference proteome</keyword>
<dbReference type="PANTHER" id="PTHR33048:SF158">
    <property type="entry name" value="MEMBRANE PROTEIN PTH11-LIKE, PUTATIVE-RELATED"/>
    <property type="match status" value="1"/>
</dbReference>
<dbReference type="Proteomes" id="UP001251528">
    <property type="component" value="Unassembled WGS sequence"/>
</dbReference>
<feature type="transmembrane region" description="Helical" evidence="7">
    <location>
        <begin position="61"/>
        <end position="84"/>
    </location>
</feature>
<feature type="region of interest" description="Disordered" evidence="6">
    <location>
        <begin position="228"/>
        <end position="250"/>
    </location>
</feature>
<feature type="transmembrane region" description="Helical" evidence="7">
    <location>
        <begin position="144"/>
        <end position="163"/>
    </location>
</feature>
<evidence type="ECO:0000256" key="7">
    <source>
        <dbReference type="SAM" id="Phobius"/>
    </source>
</evidence>
<reference evidence="9" key="1">
    <citation type="submission" date="2023-06" db="EMBL/GenBank/DDBJ databases">
        <title>Conoideocrella luteorostrata (Hypocreales: Clavicipitaceae), a potential biocontrol fungus for elongate hemlock scale in United States Christmas tree production areas.</title>
        <authorList>
            <person name="Barrett H."/>
            <person name="Lovett B."/>
            <person name="Macias A.M."/>
            <person name="Stajich J.E."/>
            <person name="Kasson M.T."/>
        </authorList>
    </citation>
    <scope>NUCLEOTIDE SEQUENCE</scope>
    <source>
        <strain evidence="9">ARSEF 14590</strain>
    </source>
</reference>
<evidence type="ECO:0000256" key="4">
    <source>
        <dbReference type="ARBA" id="ARBA00023136"/>
    </source>
</evidence>
<comment type="subcellular location">
    <subcellularLocation>
        <location evidence="1">Membrane</location>
        <topology evidence="1">Multi-pass membrane protein</topology>
    </subcellularLocation>
</comment>
<dbReference type="Pfam" id="PF20684">
    <property type="entry name" value="Fung_rhodopsin"/>
    <property type="match status" value="1"/>
</dbReference>
<name>A0AAJ0CRW4_9HYPO</name>
<evidence type="ECO:0000259" key="8">
    <source>
        <dbReference type="Pfam" id="PF20684"/>
    </source>
</evidence>
<comment type="similarity">
    <text evidence="5">Belongs to the SAT4 family.</text>
</comment>
<keyword evidence="2 7" id="KW-0812">Transmembrane</keyword>
<organism evidence="9 10">
    <name type="scientific">Conoideocrella luteorostrata</name>
    <dbReference type="NCBI Taxonomy" id="1105319"/>
    <lineage>
        <taxon>Eukaryota</taxon>
        <taxon>Fungi</taxon>
        <taxon>Dikarya</taxon>
        <taxon>Ascomycota</taxon>
        <taxon>Pezizomycotina</taxon>
        <taxon>Sordariomycetes</taxon>
        <taxon>Hypocreomycetidae</taxon>
        <taxon>Hypocreales</taxon>
        <taxon>Clavicipitaceae</taxon>
        <taxon>Conoideocrella</taxon>
    </lineage>
</organism>
<dbReference type="EMBL" id="JASWJB010000059">
    <property type="protein sequence ID" value="KAK2603648.1"/>
    <property type="molecule type" value="Genomic_DNA"/>
</dbReference>
<dbReference type="InterPro" id="IPR052337">
    <property type="entry name" value="SAT4-like"/>
</dbReference>
<evidence type="ECO:0000313" key="9">
    <source>
        <dbReference type="EMBL" id="KAK2603648.1"/>
    </source>
</evidence>
<comment type="caution">
    <text evidence="9">The sequence shown here is derived from an EMBL/GenBank/DDBJ whole genome shotgun (WGS) entry which is preliminary data.</text>
</comment>
<dbReference type="AlphaFoldDB" id="A0AAJ0CRW4"/>